<sequence>MGDIVKKNLEEESPLPLENECSRNMGELVEVSISERVKFDDTGLSMVLQNGLENLRLENSLTDVTLCVGNMKFSCHRVVLAAASNYFRAMFCNDLKEKYEEKIVIKGVDAETMQILLDYTYTSKVLITKENVQKVLEAASLFQFLRMVEACSNFLNEALHPENCVGILRLADAHSLDKLKQQVKGYIIQNFSQVLNYDEFLELPVDVLYSMLKSDELCVTDEAQVFEMVINWVHYKIAERLPLLPYILEGVRLPLLDPWYFVETVEAEPLIRQCPDVFPLLQEARMYHLSGNEIISERTKPRMHEFQSEVFMIIGGCTKDEKFVAEVTCLDPLRRSRLEVAKLPNTEQEAECENKKWVEFACATLKNEVYISGGKETQHEVWKYNSSINKWIQIEYLNVGRWRHKMAVLGGKVYVIGGYDGIQRINSVETYDSFHNCWSEAAPLMVNVSSFGAASYKKKLYVIGGGPNGKLATDKTQCYDPATNNWSLKSPMPVEAKCVNATSFHDHIYVVGRYSWNTFSRIPVEGQEGNAVKLWSLCIVNHHLAEWG</sequence>
<organism evidence="4 5">
    <name type="scientific">Podarcis lilfordi</name>
    <name type="common">Lilford's wall lizard</name>
    <dbReference type="NCBI Taxonomy" id="74358"/>
    <lineage>
        <taxon>Eukaryota</taxon>
        <taxon>Metazoa</taxon>
        <taxon>Chordata</taxon>
        <taxon>Craniata</taxon>
        <taxon>Vertebrata</taxon>
        <taxon>Euteleostomi</taxon>
        <taxon>Lepidosauria</taxon>
        <taxon>Squamata</taxon>
        <taxon>Bifurcata</taxon>
        <taxon>Unidentata</taxon>
        <taxon>Episquamata</taxon>
        <taxon>Laterata</taxon>
        <taxon>Lacertibaenia</taxon>
        <taxon>Lacertidae</taxon>
        <taxon>Podarcis</taxon>
    </lineage>
</organism>
<evidence type="ECO:0000259" key="3">
    <source>
        <dbReference type="PROSITE" id="PS50097"/>
    </source>
</evidence>
<dbReference type="InterPro" id="IPR029851">
    <property type="entry name" value="BTB_POZ_KLHL6"/>
</dbReference>
<dbReference type="Pfam" id="PF24681">
    <property type="entry name" value="Kelch_KLHDC2_KLHL20_DRC7"/>
    <property type="match status" value="1"/>
</dbReference>
<dbReference type="AlphaFoldDB" id="A0AA35KDE1"/>
<keyword evidence="2" id="KW-0677">Repeat</keyword>
<evidence type="ECO:0000256" key="2">
    <source>
        <dbReference type="ARBA" id="ARBA00022737"/>
    </source>
</evidence>
<dbReference type="SUPFAM" id="SSF54695">
    <property type="entry name" value="POZ domain"/>
    <property type="match status" value="1"/>
</dbReference>
<dbReference type="PROSITE" id="PS50097">
    <property type="entry name" value="BTB"/>
    <property type="match status" value="1"/>
</dbReference>
<dbReference type="Proteomes" id="UP001178461">
    <property type="component" value="Chromosome 5"/>
</dbReference>
<dbReference type="Gene3D" id="3.30.710.10">
    <property type="entry name" value="Potassium Channel Kv1.1, Chain A"/>
    <property type="match status" value="1"/>
</dbReference>
<evidence type="ECO:0000256" key="1">
    <source>
        <dbReference type="ARBA" id="ARBA00022441"/>
    </source>
</evidence>
<feature type="domain" description="BTB" evidence="3">
    <location>
        <begin position="62"/>
        <end position="129"/>
    </location>
</feature>
<protein>
    <submittedName>
        <fullName evidence="4">BTB domain-containing protein</fullName>
    </submittedName>
</protein>
<dbReference type="PANTHER" id="PTHR24412">
    <property type="entry name" value="KELCH PROTEIN"/>
    <property type="match status" value="1"/>
</dbReference>
<dbReference type="Gene3D" id="2.120.10.80">
    <property type="entry name" value="Kelch-type beta propeller"/>
    <property type="match status" value="1"/>
</dbReference>
<reference evidence="4" key="1">
    <citation type="submission" date="2022-12" db="EMBL/GenBank/DDBJ databases">
        <authorList>
            <person name="Alioto T."/>
            <person name="Alioto T."/>
            <person name="Gomez Garrido J."/>
        </authorList>
    </citation>
    <scope>NUCLEOTIDE SEQUENCE</scope>
</reference>
<dbReference type="PANTHER" id="PTHR24412:SF428">
    <property type="entry name" value="KELCH-LIKE PROTEIN 6"/>
    <property type="match status" value="1"/>
</dbReference>
<accession>A0AA35KDE1</accession>
<dbReference type="GO" id="GO:0050853">
    <property type="term" value="P:B cell receptor signaling pathway"/>
    <property type="evidence" value="ECO:0007669"/>
    <property type="project" value="InterPro"/>
</dbReference>
<dbReference type="PIRSF" id="PIRSF037037">
    <property type="entry name" value="Kelch-like_protein_gigaxonin"/>
    <property type="match status" value="1"/>
</dbReference>
<dbReference type="InterPro" id="IPR011705">
    <property type="entry name" value="BACK"/>
</dbReference>
<evidence type="ECO:0000313" key="5">
    <source>
        <dbReference type="Proteomes" id="UP001178461"/>
    </source>
</evidence>
<dbReference type="SUPFAM" id="SSF117281">
    <property type="entry name" value="Kelch motif"/>
    <property type="match status" value="1"/>
</dbReference>
<dbReference type="InterPro" id="IPR011333">
    <property type="entry name" value="SKP1/BTB/POZ_sf"/>
</dbReference>
<keyword evidence="1" id="KW-0880">Kelch repeat</keyword>
<dbReference type="SMART" id="SM00612">
    <property type="entry name" value="Kelch"/>
    <property type="match status" value="3"/>
</dbReference>
<dbReference type="InterPro" id="IPR017096">
    <property type="entry name" value="BTB-kelch_protein"/>
</dbReference>
<dbReference type="InterPro" id="IPR006652">
    <property type="entry name" value="Kelch_1"/>
</dbReference>
<dbReference type="Pfam" id="PF07707">
    <property type="entry name" value="BACK"/>
    <property type="match status" value="1"/>
</dbReference>
<gene>
    <name evidence="4" type="ORF">PODLI_1B001540</name>
</gene>
<dbReference type="Gene3D" id="1.25.40.420">
    <property type="match status" value="1"/>
</dbReference>
<dbReference type="InterPro" id="IPR015915">
    <property type="entry name" value="Kelch-typ_b-propeller"/>
</dbReference>
<dbReference type="FunFam" id="1.25.40.420:FF:000001">
    <property type="entry name" value="Kelch-like family member 12"/>
    <property type="match status" value="1"/>
</dbReference>
<dbReference type="SMART" id="SM00225">
    <property type="entry name" value="BTB"/>
    <property type="match status" value="1"/>
</dbReference>
<name>A0AA35KDE1_9SAUR</name>
<dbReference type="InterPro" id="IPR000210">
    <property type="entry name" value="BTB/POZ_dom"/>
</dbReference>
<proteinExistence type="predicted"/>
<dbReference type="CDD" id="cd18236">
    <property type="entry name" value="BTB_POZ_KLHL6"/>
    <property type="match status" value="1"/>
</dbReference>
<dbReference type="EMBL" id="OX395130">
    <property type="protein sequence ID" value="CAI5775259.1"/>
    <property type="molecule type" value="Genomic_DNA"/>
</dbReference>
<dbReference type="Pfam" id="PF00651">
    <property type="entry name" value="BTB"/>
    <property type="match status" value="1"/>
</dbReference>
<dbReference type="SMART" id="SM00875">
    <property type="entry name" value="BACK"/>
    <property type="match status" value="1"/>
</dbReference>
<keyword evidence="5" id="KW-1185">Reference proteome</keyword>
<evidence type="ECO:0000313" key="4">
    <source>
        <dbReference type="EMBL" id="CAI5775259.1"/>
    </source>
</evidence>